<evidence type="ECO:0008006" key="4">
    <source>
        <dbReference type="Google" id="ProtNLM"/>
    </source>
</evidence>
<dbReference type="KEGG" id="bsan:CHH28_18340"/>
<protein>
    <recommendedName>
        <fullName evidence="4">DNA topoisomerase I</fullName>
    </recommendedName>
</protein>
<sequence length="259" mass="29655">MSAIGLVVAIALPVALILLGLVYAGRRQQQNHVKRLQAKAIRQRADELLEALEFLISVDNHKEIQLLMLERAAYLYERYRQELPATAETSSSDELDVDYYKQQIESNSGRRRVLKSDREIRYAKSQFSKVLKALGPMIKSKVISESAGMEYRRYLRLTLLEKEVDTFTAQGDLAAQRSDVVTASTYFKAAKKLLIECDLQYPEKNERIRALTQRTSDLYRGEQYVAEDNLSNELSKENQAQQDEFGIPLDPNSGVKKRF</sequence>
<evidence type="ECO:0000313" key="2">
    <source>
        <dbReference type="EMBL" id="ASP40507.1"/>
    </source>
</evidence>
<evidence type="ECO:0000313" key="3">
    <source>
        <dbReference type="Proteomes" id="UP000202440"/>
    </source>
</evidence>
<organism evidence="2 3">
    <name type="scientific">Bacterioplanes sanyensis</name>
    <dbReference type="NCBI Taxonomy" id="1249553"/>
    <lineage>
        <taxon>Bacteria</taxon>
        <taxon>Pseudomonadati</taxon>
        <taxon>Pseudomonadota</taxon>
        <taxon>Gammaproteobacteria</taxon>
        <taxon>Oceanospirillales</taxon>
        <taxon>Oceanospirillaceae</taxon>
        <taxon>Bacterioplanes</taxon>
    </lineage>
</organism>
<dbReference type="OrthoDB" id="6118793at2"/>
<evidence type="ECO:0000256" key="1">
    <source>
        <dbReference type="SAM" id="MobiDB-lite"/>
    </source>
</evidence>
<feature type="region of interest" description="Disordered" evidence="1">
    <location>
        <begin position="233"/>
        <end position="259"/>
    </location>
</feature>
<dbReference type="RefSeq" id="WP_094061669.1">
    <property type="nucleotide sequence ID" value="NZ_CP022530.1"/>
</dbReference>
<gene>
    <name evidence="2" type="ORF">CHH28_18340</name>
</gene>
<dbReference type="AlphaFoldDB" id="A0A222FNA1"/>
<keyword evidence="3" id="KW-1185">Reference proteome</keyword>
<feature type="compositionally biased region" description="Polar residues" evidence="1">
    <location>
        <begin position="233"/>
        <end position="242"/>
    </location>
</feature>
<dbReference type="EMBL" id="CP022530">
    <property type="protein sequence ID" value="ASP40507.1"/>
    <property type="molecule type" value="Genomic_DNA"/>
</dbReference>
<name>A0A222FNA1_9GAMM</name>
<reference evidence="2 3" key="1">
    <citation type="submission" date="2017-07" db="EMBL/GenBank/DDBJ databases">
        <title>Annotated genome sequence of Bacterioplanes sanyensis isolated from Red Sea.</title>
        <authorList>
            <person name="Rehman Z.U."/>
        </authorList>
    </citation>
    <scope>NUCLEOTIDE SEQUENCE [LARGE SCALE GENOMIC DNA]</scope>
    <source>
        <strain evidence="2 3">NV9</strain>
    </source>
</reference>
<accession>A0A222FNA1</accession>
<proteinExistence type="predicted"/>
<dbReference type="Proteomes" id="UP000202440">
    <property type="component" value="Chromosome"/>
</dbReference>